<protein>
    <submittedName>
        <fullName evidence="1">Uncharacterized protein</fullName>
    </submittedName>
</protein>
<organism evidence="1 2">
    <name type="scientific">Leptospira weilii str. Ecochallenge</name>
    <dbReference type="NCBI Taxonomy" id="1049986"/>
    <lineage>
        <taxon>Bacteria</taxon>
        <taxon>Pseudomonadati</taxon>
        <taxon>Spirochaetota</taxon>
        <taxon>Spirochaetia</taxon>
        <taxon>Leptospirales</taxon>
        <taxon>Leptospiraceae</taxon>
        <taxon>Leptospira</taxon>
    </lineage>
</organism>
<dbReference type="AlphaFoldDB" id="N1UDY1"/>
<comment type="caution">
    <text evidence="1">The sequence shown here is derived from an EMBL/GenBank/DDBJ whole genome shotgun (WGS) entry which is preliminary data.</text>
</comment>
<name>N1UDY1_9LEPT</name>
<dbReference type="EMBL" id="AHMI02000031">
    <property type="protein sequence ID" value="EMY16361.1"/>
    <property type="molecule type" value="Genomic_DNA"/>
</dbReference>
<dbReference type="Proteomes" id="UP000012249">
    <property type="component" value="Unassembled WGS sequence"/>
</dbReference>
<gene>
    <name evidence="1" type="ORF">LEP1GSC043_2143</name>
</gene>
<proteinExistence type="predicted"/>
<reference evidence="1 2" key="1">
    <citation type="submission" date="2013-02" db="EMBL/GenBank/DDBJ databases">
        <authorList>
            <person name="Harkins D.M."/>
            <person name="Durkin A.S."/>
            <person name="Brinkac L.M."/>
            <person name="Haft D.H."/>
            <person name="Selengut J.D."/>
            <person name="Sanka R."/>
            <person name="DePew J."/>
            <person name="Purushe J."/>
            <person name="Haake D.A."/>
            <person name="Matsunaga J."/>
            <person name="Vinetz J.M."/>
            <person name="Sutton G.G."/>
            <person name="Nierman W.C."/>
            <person name="Fouts D.E."/>
        </authorList>
    </citation>
    <scope>NUCLEOTIDE SEQUENCE [LARGE SCALE GENOMIC DNA]</scope>
    <source>
        <strain evidence="1 2">Ecochallenge</strain>
    </source>
</reference>
<evidence type="ECO:0000313" key="2">
    <source>
        <dbReference type="Proteomes" id="UP000012249"/>
    </source>
</evidence>
<sequence length="73" mass="8801">MPFTEKEPFNETAFTQLCRHCQEKGKAEVFFFFHWFFISTLNSLQASCHCFYNSFENVISHLDERFLNLPRDK</sequence>
<accession>N1UDY1</accession>
<evidence type="ECO:0000313" key="1">
    <source>
        <dbReference type="EMBL" id="EMY16361.1"/>
    </source>
</evidence>